<dbReference type="Pfam" id="PF11385">
    <property type="entry name" value="DUF3189"/>
    <property type="match status" value="1"/>
</dbReference>
<evidence type="ECO:0000313" key="1">
    <source>
        <dbReference type="EMBL" id="ABR49010.1"/>
    </source>
</evidence>
<keyword evidence="2" id="KW-1185">Reference proteome</keyword>
<reference evidence="2" key="1">
    <citation type="journal article" date="2016" name="Genome Announc.">
        <title>Complete genome sequence of Alkaliphilus metalliredigens strain QYMF, an alkaliphilic and metal-reducing bacterium isolated from borax-contaminated leachate ponds.</title>
        <authorList>
            <person name="Hwang C."/>
            <person name="Copeland A."/>
            <person name="Lucas S."/>
            <person name="Lapidus A."/>
            <person name="Barry K."/>
            <person name="Detter J.C."/>
            <person name="Glavina Del Rio T."/>
            <person name="Hammon N."/>
            <person name="Israni S."/>
            <person name="Dalin E."/>
            <person name="Tice H."/>
            <person name="Pitluck S."/>
            <person name="Chertkov O."/>
            <person name="Brettin T."/>
            <person name="Bruce D."/>
            <person name="Han C."/>
            <person name="Schmutz J."/>
            <person name="Larimer F."/>
            <person name="Land M.L."/>
            <person name="Hauser L."/>
            <person name="Kyrpides N."/>
            <person name="Mikhailova N."/>
            <person name="Ye Q."/>
            <person name="Zhou J."/>
            <person name="Richardson P."/>
            <person name="Fields M.W."/>
        </authorList>
    </citation>
    <scope>NUCLEOTIDE SEQUENCE [LARGE SCALE GENOMIC DNA]</scope>
    <source>
        <strain evidence="2">QYMF</strain>
    </source>
</reference>
<dbReference type="RefSeq" id="WP_012063978.1">
    <property type="nucleotide sequence ID" value="NC_009633.1"/>
</dbReference>
<evidence type="ECO:0000313" key="2">
    <source>
        <dbReference type="Proteomes" id="UP000001572"/>
    </source>
</evidence>
<name>A6TS42_ALKMQ</name>
<dbReference type="HOGENOM" id="CLU_2152993_0_0_9"/>
<sequence>MKVIYTYRKTPYAAYIAASLHLHMKIEASTIHVQGEWGLRYVGMDENYNEVYICLRGQRLRIFNHLVKSMAEIYEEKIKVIDLSQYEGWRYHFISVEKMISLILQSREEIK</sequence>
<gene>
    <name evidence="1" type="ordered locus">Amet_2860</name>
</gene>
<proteinExistence type="predicted"/>
<dbReference type="OrthoDB" id="1956981at2"/>
<dbReference type="EMBL" id="CP000724">
    <property type="protein sequence ID" value="ABR49010.1"/>
    <property type="molecule type" value="Genomic_DNA"/>
</dbReference>
<dbReference type="AlphaFoldDB" id="A6TS42"/>
<organism evidence="1 2">
    <name type="scientific">Alkaliphilus metalliredigens (strain QYMF)</name>
    <dbReference type="NCBI Taxonomy" id="293826"/>
    <lineage>
        <taxon>Bacteria</taxon>
        <taxon>Bacillati</taxon>
        <taxon>Bacillota</taxon>
        <taxon>Clostridia</taxon>
        <taxon>Peptostreptococcales</taxon>
        <taxon>Natronincolaceae</taxon>
        <taxon>Alkaliphilus</taxon>
    </lineage>
</organism>
<dbReference type="KEGG" id="amt:Amet_2860"/>
<accession>A6TS42</accession>
<protein>
    <submittedName>
        <fullName evidence="1">Uncharacterized protein</fullName>
    </submittedName>
</protein>
<dbReference type="InterPro" id="IPR021525">
    <property type="entry name" value="DUF3189"/>
</dbReference>
<dbReference type="STRING" id="293826.Amet_2860"/>
<dbReference type="Proteomes" id="UP000001572">
    <property type="component" value="Chromosome"/>
</dbReference>